<comment type="caution">
    <text evidence="15">The sequence shown here is derived from an EMBL/GenBank/DDBJ whole genome shotgun (WGS) entry which is preliminary data.</text>
</comment>
<accession>A0A545UHN1</accession>
<dbReference type="PANTHER" id="PTHR10566">
    <property type="entry name" value="CHAPERONE-ACTIVITY OF BC1 COMPLEX CABC1 -RELATED"/>
    <property type="match status" value="1"/>
</dbReference>
<dbReference type="GO" id="GO:0004672">
    <property type="term" value="F:protein kinase activity"/>
    <property type="evidence" value="ECO:0007669"/>
    <property type="project" value="UniProtKB-UniRule"/>
</dbReference>
<evidence type="ECO:0000256" key="7">
    <source>
        <dbReference type="ARBA" id="ARBA00022692"/>
    </source>
</evidence>
<dbReference type="Proteomes" id="UP000315439">
    <property type="component" value="Unassembled WGS sequence"/>
</dbReference>
<dbReference type="NCBIfam" id="TIGR01982">
    <property type="entry name" value="UbiB"/>
    <property type="match status" value="1"/>
</dbReference>
<dbReference type="InterPro" id="IPR010232">
    <property type="entry name" value="UbiB"/>
</dbReference>
<evidence type="ECO:0000256" key="12">
    <source>
        <dbReference type="ARBA" id="ARBA00023136"/>
    </source>
</evidence>
<dbReference type="CDD" id="cd13972">
    <property type="entry name" value="UbiB"/>
    <property type="match status" value="1"/>
</dbReference>
<dbReference type="OrthoDB" id="9795390at2"/>
<evidence type="ECO:0000256" key="6">
    <source>
        <dbReference type="ARBA" id="ARBA00022688"/>
    </source>
</evidence>
<keyword evidence="6 13" id="KW-0831">Ubiquinone biosynthesis</keyword>
<dbReference type="EC" id="2.7.-.-" evidence="13"/>
<evidence type="ECO:0000256" key="11">
    <source>
        <dbReference type="ARBA" id="ARBA00022989"/>
    </source>
</evidence>
<dbReference type="InterPro" id="IPR050154">
    <property type="entry name" value="UbiB_kinase"/>
</dbReference>
<gene>
    <name evidence="13 15" type="primary">ubiB</name>
    <name evidence="15" type="ORF">FLL46_05445</name>
</gene>
<keyword evidence="7 13" id="KW-0812">Transmembrane</keyword>
<evidence type="ECO:0000256" key="10">
    <source>
        <dbReference type="ARBA" id="ARBA00022840"/>
    </source>
</evidence>
<dbReference type="GO" id="GO:0005524">
    <property type="term" value="F:ATP binding"/>
    <property type="evidence" value="ECO:0007669"/>
    <property type="project" value="UniProtKB-KW"/>
</dbReference>
<dbReference type="AlphaFoldDB" id="A0A545UHN1"/>
<dbReference type="SUPFAM" id="SSF56112">
    <property type="entry name" value="Protein kinase-like (PK-like)"/>
    <property type="match status" value="1"/>
</dbReference>
<keyword evidence="5 13" id="KW-0808">Transferase</keyword>
<evidence type="ECO:0000256" key="9">
    <source>
        <dbReference type="ARBA" id="ARBA00022777"/>
    </source>
</evidence>
<dbReference type="RefSeq" id="WP_142892461.1">
    <property type="nucleotide sequence ID" value="NZ_ML660161.1"/>
</dbReference>
<proteinExistence type="inferred from homology"/>
<keyword evidence="4" id="KW-0997">Cell inner membrane</keyword>
<feature type="binding site" evidence="13">
    <location>
        <begin position="129"/>
        <end position="137"/>
    </location>
    <ligand>
        <name>ATP</name>
        <dbReference type="ChEBI" id="CHEBI:30616"/>
    </ligand>
</feature>
<evidence type="ECO:0000256" key="5">
    <source>
        <dbReference type="ARBA" id="ARBA00022679"/>
    </source>
</evidence>
<evidence type="ECO:0000256" key="1">
    <source>
        <dbReference type="ARBA" id="ARBA00005020"/>
    </source>
</evidence>
<dbReference type="UniPathway" id="UPA00232"/>
<dbReference type="InterPro" id="IPR004147">
    <property type="entry name" value="ABC1_dom"/>
</dbReference>
<keyword evidence="11 13" id="KW-1133">Transmembrane helix</keyword>
<feature type="active site" description="Proton acceptor" evidence="13">
    <location>
        <position position="286"/>
    </location>
</feature>
<evidence type="ECO:0000256" key="3">
    <source>
        <dbReference type="ARBA" id="ARBA00022475"/>
    </source>
</evidence>
<evidence type="ECO:0000259" key="14">
    <source>
        <dbReference type="Pfam" id="PF03109"/>
    </source>
</evidence>
<organism evidence="15 16">
    <name type="scientific">Aliikangiella coralliicola</name>
    <dbReference type="NCBI Taxonomy" id="2592383"/>
    <lineage>
        <taxon>Bacteria</taxon>
        <taxon>Pseudomonadati</taxon>
        <taxon>Pseudomonadota</taxon>
        <taxon>Gammaproteobacteria</taxon>
        <taxon>Oceanospirillales</taxon>
        <taxon>Pleioneaceae</taxon>
        <taxon>Aliikangiella</taxon>
    </lineage>
</organism>
<feature type="binding site" evidence="13">
    <location>
        <position position="151"/>
    </location>
    <ligand>
        <name>ATP</name>
        <dbReference type="ChEBI" id="CHEBI:30616"/>
    </ligand>
</feature>
<comment type="pathway">
    <text evidence="1 13">Cofactor biosynthesis; ubiquinone biosynthesis [regulation].</text>
</comment>
<comment type="function">
    <text evidence="13">Is probably a protein kinase regulator of UbiI activity which is involved in aerobic coenzyme Q (ubiquinone) biosynthesis.</text>
</comment>
<keyword evidence="3 13" id="KW-1003">Cell membrane</keyword>
<sequence>MTSLLTLRRAFVINRILIRHGLEEFLAPTPLSRLTQLMRLFALTSNRNKSLNRGQRLNQALTELGPIFIKLGQMLSTRRDLLPDDIADELAKLQDKVAPFESEVAINVVEQQLNSPIDQVFSQFDRTPLASASVAQVHSATLINGDDVVVKIIRPGIKKKIKADLKLLYLLAGWFEKYSSTGRRLHAKTIIKDYQTTLFNELDLRIEAANTSQLKRNFEDNSILYVPAVYWDLCRKRVMVQEKISGIPIGDIEALKSADVDMRLLAHRGVEIFFTQVFKHSYFHADMHPGNIFVDASNPQDPKYIGIDCGIMGTLNESDKRYLAQNFVAFFNRDYRRIAELHLDSGWIPAKVSVEEFESAIRTACEPIFGKPLDEISFGQFLVQLFQTARRFEMEVQPQLVLLQKTLLYIEGLGRQLYPKLDLWETAQPFLKSWLKETYGPKAVWLKMKNKAPEWLEQLPEMPDKINKLLDQVEKREEHQHQLVNAIQTLKKAQSRGAQKIVWALAGTALVMAGFSELPGWLSAQWGDVGLLTLSLVCFMVSFRS</sequence>
<dbReference type="NCBIfam" id="NF003404">
    <property type="entry name" value="PRK04750.1"/>
    <property type="match status" value="1"/>
</dbReference>
<reference evidence="15 16" key="1">
    <citation type="submission" date="2019-07" db="EMBL/GenBank/DDBJ databases">
        <title>Draft genome for Aliikangiella sp. M105.</title>
        <authorList>
            <person name="Wang G."/>
        </authorList>
    </citation>
    <scope>NUCLEOTIDE SEQUENCE [LARGE SCALE GENOMIC DNA]</scope>
    <source>
        <strain evidence="15 16">M105</strain>
    </source>
</reference>
<comment type="similarity">
    <text evidence="13">Belongs to the ABC1 family. UbiB subfamily.</text>
</comment>
<comment type="similarity">
    <text evidence="2">Belongs to the protein kinase superfamily. ADCK protein kinase family.</text>
</comment>
<keyword evidence="9 13" id="KW-0418">Kinase</keyword>
<dbReference type="EMBL" id="VIKS01000003">
    <property type="protein sequence ID" value="TQV88976.1"/>
    <property type="molecule type" value="Genomic_DNA"/>
</dbReference>
<dbReference type="InterPro" id="IPR045308">
    <property type="entry name" value="UbiB_bact"/>
</dbReference>
<keyword evidence="8 13" id="KW-0547">Nucleotide-binding</keyword>
<evidence type="ECO:0000313" key="16">
    <source>
        <dbReference type="Proteomes" id="UP000315439"/>
    </source>
</evidence>
<keyword evidence="16" id="KW-1185">Reference proteome</keyword>
<dbReference type="InterPro" id="IPR011009">
    <property type="entry name" value="Kinase-like_dom_sf"/>
</dbReference>
<keyword evidence="15" id="KW-0830">Ubiquinone</keyword>
<evidence type="ECO:0000256" key="2">
    <source>
        <dbReference type="ARBA" id="ARBA00009670"/>
    </source>
</evidence>
<feature type="domain" description="ABC1 atypical kinase-like" evidence="14">
    <location>
        <begin position="92"/>
        <end position="342"/>
    </location>
</feature>
<dbReference type="PANTHER" id="PTHR10566:SF113">
    <property type="entry name" value="PROTEIN ACTIVITY OF BC1 COMPLEX KINASE 7, CHLOROPLASTIC"/>
    <property type="match status" value="1"/>
</dbReference>
<evidence type="ECO:0000313" key="15">
    <source>
        <dbReference type="EMBL" id="TQV88976.1"/>
    </source>
</evidence>
<dbReference type="HAMAP" id="MF_00414">
    <property type="entry name" value="UbiB"/>
    <property type="match status" value="1"/>
</dbReference>
<dbReference type="GO" id="GO:0010795">
    <property type="term" value="P:regulation of ubiquinone biosynthetic process"/>
    <property type="evidence" value="ECO:0007669"/>
    <property type="project" value="UniProtKB-UniRule"/>
</dbReference>
<evidence type="ECO:0000256" key="4">
    <source>
        <dbReference type="ARBA" id="ARBA00022519"/>
    </source>
</evidence>
<dbReference type="GO" id="GO:0006744">
    <property type="term" value="P:ubiquinone biosynthetic process"/>
    <property type="evidence" value="ECO:0007669"/>
    <property type="project" value="UniProtKB-UniPathway"/>
</dbReference>
<name>A0A545UHN1_9GAMM</name>
<dbReference type="Pfam" id="PF03109">
    <property type="entry name" value="ABC1"/>
    <property type="match status" value="1"/>
</dbReference>
<keyword evidence="12 13" id="KW-0472">Membrane</keyword>
<dbReference type="GO" id="GO:0005886">
    <property type="term" value="C:plasma membrane"/>
    <property type="evidence" value="ECO:0007669"/>
    <property type="project" value="UniProtKB-UniRule"/>
</dbReference>
<evidence type="ECO:0000256" key="8">
    <source>
        <dbReference type="ARBA" id="ARBA00022741"/>
    </source>
</evidence>
<evidence type="ECO:0000256" key="13">
    <source>
        <dbReference type="HAMAP-Rule" id="MF_00414"/>
    </source>
</evidence>
<protein>
    <recommendedName>
        <fullName evidence="13">Probable protein kinase UbiB</fullName>
        <ecNumber evidence="13">2.7.-.-</ecNumber>
    </recommendedName>
    <alternativeName>
        <fullName evidence="13">Ubiquinone biosynthesis protein UbiB</fullName>
    </alternativeName>
</protein>
<keyword evidence="10 13" id="KW-0067">ATP-binding</keyword>